<evidence type="ECO:0000313" key="1">
    <source>
        <dbReference type="EMBL" id="KYB28325.1"/>
    </source>
</evidence>
<reference evidence="1 2" key="1">
    <citation type="journal article" date="2008" name="Nature">
        <title>The genome of the model beetle and pest Tribolium castaneum.</title>
        <authorList>
            <consortium name="Tribolium Genome Sequencing Consortium"/>
            <person name="Richards S."/>
            <person name="Gibbs R.A."/>
            <person name="Weinstock G.M."/>
            <person name="Brown S.J."/>
            <person name="Denell R."/>
            <person name="Beeman R.W."/>
            <person name="Gibbs R."/>
            <person name="Beeman R.W."/>
            <person name="Brown S.J."/>
            <person name="Bucher G."/>
            <person name="Friedrich M."/>
            <person name="Grimmelikhuijzen C.J."/>
            <person name="Klingler M."/>
            <person name="Lorenzen M."/>
            <person name="Richards S."/>
            <person name="Roth S."/>
            <person name="Schroder R."/>
            <person name="Tautz D."/>
            <person name="Zdobnov E.M."/>
            <person name="Muzny D."/>
            <person name="Gibbs R.A."/>
            <person name="Weinstock G.M."/>
            <person name="Attaway T."/>
            <person name="Bell S."/>
            <person name="Buhay C.J."/>
            <person name="Chandrabose M.N."/>
            <person name="Chavez D."/>
            <person name="Clerk-Blankenburg K.P."/>
            <person name="Cree A."/>
            <person name="Dao M."/>
            <person name="Davis C."/>
            <person name="Chacko J."/>
            <person name="Dinh H."/>
            <person name="Dugan-Rocha S."/>
            <person name="Fowler G."/>
            <person name="Garner T.T."/>
            <person name="Garnes J."/>
            <person name="Gnirke A."/>
            <person name="Hawes A."/>
            <person name="Hernandez J."/>
            <person name="Hines S."/>
            <person name="Holder M."/>
            <person name="Hume J."/>
            <person name="Jhangiani S.N."/>
            <person name="Joshi V."/>
            <person name="Khan Z.M."/>
            <person name="Jackson L."/>
            <person name="Kovar C."/>
            <person name="Kowis A."/>
            <person name="Lee S."/>
            <person name="Lewis L.R."/>
            <person name="Margolis J."/>
            <person name="Morgan M."/>
            <person name="Nazareth L.V."/>
            <person name="Nguyen N."/>
            <person name="Okwuonu G."/>
            <person name="Parker D."/>
            <person name="Richards S."/>
            <person name="Ruiz S.J."/>
            <person name="Santibanez J."/>
            <person name="Savard J."/>
            <person name="Scherer S.E."/>
            <person name="Schneider B."/>
            <person name="Sodergren E."/>
            <person name="Tautz D."/>
            <person name="Vattahil S."/>
            <person name="Villasana D."/>
            <person name="White C.S."/>
            <person name="Wright R."/>
            <person name="Park Y."/>
            <person name="Beeman R.W."/>
            <person name="Lord J."/>
            <person name="Oppert B."/>
            <person name="Lorenzen M."/>
            <person name="Brown S."/>
            <person name="Wang L."/>
            <person name="Savard J."/>
            <person name="Tautz D."/>
            <person name="Richards S."/>
            <person name="Weinstock G."/>
            <person name="Gibbs R.A."/>
            <person name="Liu Y."/>
            <person name="Worley K."/>
            <person name="Weinstock G."/>
            <person name="Elsik C.G."/>
            <person name="Reese J.T."/>
            <person name="Elhaik E."/>
            <person name="Landan G."/>
            <person name="Graur D."/>
            <person name="Arensburger P."/>
            <person name="Atkinson P."/>
            <person name="Beeman R.W."/>
            <person name="Beidler J."/>
            <person name="Brown S.J."/>
            <person name="Demuth J.P."/>
            <person name="Drury D.W."/>
            <person name="Du Y.Z."/>
            <person name="Fujiwara H."/>
            <person name="Lorenzen M."/>
            <person name="Maselli V."/>
            <person name="Osanai M."/>
            <person name="Park Y."/>
            <person name="Robertson H.M."/>
            <person name="Tu Z."/>
            <person name="Wang J.J."/>
            <person name="Wang S."/>
            <person name="Richards S."/>
            <person name="Song H."/>
            <person name="Zhang L."/>
            <person name="Sodergren E."/>
            <person name="Werner D."/>
            <person name="Stanke M."/>
            <person name="Morgenstern B."/>
            <person name="Solovyev V."/>
            <person name="Kosarev P."/>
            <person name="Brown G."/>
            <person name="Chen H.C."/>
            <person name="Ermolaeva O."/>
            <person name="Hlavina W."/>
            <person name="Kapustin Y."/>
            <person name="Kiryutin B."/>
            <person name="Kitts P."/>
            <person name="Maglott D."/>
            <person name="Pruitt K."/>
            <person name="Sapojnikov V."/>
            <person name="Souvorov A."/>
            <person name="Mackey A.J."/>
            <person name="Waterhouse R.M."/>
            <person name="Wyder S."/>
            <person name="Zdobnov E.M."/>
            <person name="Zdobnov E.M."/>
            <person name="Wyder S."/>
            <person name="Kriventseva E.V."/>
            <person name="Kadowaki T."/>
            <person name="Bork P."/>
            <person name="Aranda M."/>
            <person name="Bao R."/>
            <person name="Beermann A."/>
            <person name="Berns N."/>
            <person name="Bolognesi R."/>
            <person name="Bonneton F."/>
            <person name="Bopp D."/>
            <person name="Brown S.J."/>
            <person name="Bucher G."/>
            <person name="Butts T."/>
            <person name="Chaumot A."/>
            <person name="Denell R.E."/>
            <person name="Ferrier D.E."/>
            <person name="Friedrich M."/>
            <person name="Gordon C.M."/>
            <person name="Jindra M."/>
            <person name="Klingler M."/>
            <person name="Lan Q."/>
            <person name="Lattorff H.M."/>
            <person name="Laudet V."/>
            <person name="von Levetsow C."/>
            <person name="Liu Z."/>
            <person name="Lutz R."/>
            <person name="Lynch J.A."/>
            <person name="da Fonseca R.N."/>
            <person name="Posnien N."/>
            <person name="Reuter R."/>
            <person name="Roth S."/>
            <person name="Savard J."/>
            <person name="Schinko J.B."/>
            <person name="Schmitt C."/>
            <person name="Schoppmeier M."/>
            <person name="Schroder R."/>
            <person name="Shippy T.D."/>
            <person name="Simonnet F."/>
            <person name="Marques-Souza H."/>
            <person name="Tautz D."/>
            <person name="Tomoyasu Y."/>
            <person name="Trauner J."/>
            <person name="Van der Zee M."/>
            <person name="Vervoort M."/>
            <person name="Wittkopp N."/>
            <person name="Wimmer E.A."/>
            <person name="Yang X."/>
            <person name="Jones A.K."/>
            <person name="Sattelle D.B."/>
            <person name="Ebert P.R."/>
            <person name="Nelson D."/>
            <person name="Scott J.G."/>
            <person name="Beeman R.W."/>
            <person name="Muthukrishnan S."/>
            <person name="Kramer K.J."/>
            <person name="Arakane Y."/>
            <person name="Beeman R.W."/>
            <person name="Zhu Q."/>
            <person name="Hogenkamp D."/>
            <person name="Dixit R."/>
            <person name="Oppert B."/>
            <person name="Jiang H."/>
            <person name="Zou Z."/>
            <person name="Marshall J."/>
            <person name="Elpidina E."/>
            <person name="Vinokurov K."/>
            <person name="Oppert C."/>
            <person name="Zou Z."/>
            <person name="Evans J."/>
            <person name="Lu Z."/>
            <person name="Zhao P."/>
            <person name="Sumathipala N."/>
            <person name="Altincicek B."/>
            <person name="Vilcinskas A."/>
            <person name="Williams M."/>
            <person name="Hultmark D."/>
            <person name="Hetru C."/>
            <person name="Jiang H."/>
            <person name="Grimmelikhuijzen C.J."/>
            <person name="Hauser F."/>
            <person name="Cazzamali G."/>
            <person name="Williamson M."/>
            <person name="Park Y."/>
            <person name="Li B."/>
            <person name="Tanaka Y."/>
            <person name="Predel R."/>
            <person name="Neupert S."/>
            <person name="Schachtner J."/>
            <person name="Verleyen P."/>
            <person name="Raible F."/>
            <person name="Bork P."/>
            <person name="Friedrich M."/>
            <person name="Walden K.K."/>
            <person name="Robertson H.M."/>
            <person name="Angeli S."/>
            <person name="Foret S."/>
            <person name="Bucher G."/>
            <person name="Schuetz S."/>
            <person name="Maleszka R."/>
            <person name="Wimmer E.A."/>
            <person name="Beeman R.W."/>
            <person name="Lorenzen M."/>
            <person name="Tomoyasu Y."/>
            <person name="Miller S.C."/>
            <person name="Grossmann D."/>
            <person name="Bucher G."/>
        </authorList>
    </citation>
    <scope>NUCLEOTIDE SEQUENCE [LARGE SCALE GENOMIC DNA]</scope>
    <source>
        <strain evidence="1 2">Georgia GA2</strain>
    </source>
</reference>
<dbReference type="Proteomes" id="UP000007266">
    <property type="component" value="Linkage group 3"/>
</dbReference>
<dbReference type="AlphaFoldDB" id="A0A139WKJ2"/>
<sequence length="37" mass="4114">MEFCRDAGYAKEVRFCDGVCNSNNTIAIVSWVGENVD</sequence>
<accession>A0A139WKJ2</accession>
<protein>
    <submittedName>
        <fullName evidence="1">Uncharacterized protein</fullName>
    </submittedName>
</protein>
<dbReference type="EMBL" id="KQ971330">
    <property type="protein sequence ID" value="KYB28325.1"/>
    <property type="molecule type" value="Genomic_DNA"/>
</dbReference>
<name>A0A139WKJ2_TRICA</name>
<dbReference type="InParanoid" id="A0A139WKJ2"/>
<reference evidence="1 2" key="2">
    <citation type="journal article" date="2010" name="Nucleic Acids Res.">
        <title>BeetleBase in 2010: revisions to provide comprehensive genomic information for Tribolium castaneum.</title>
        <authorList>
            <person name="Kim H.S."/>
            <person name="Murphy T."/>
            <person name="Xia J."/>
            <person name="Caragea D."/>
            <person name="Park Y."/>
            <person name="Beeman R.W."/>
            <person name="Lorenzen M.D."/>
            <person name="Butcher S."/>
            <person name="Manak J.R."/>
            <person name="Brown S.J."/>
        </authorList>
    </citation>
    <scope>GENOME REANNOTATION</scope>
    <source>
        <strain evidence="1 2">Georgia GA2</strain>
    </source>
</reference>
<proteinExistence type="predicted"/>
<keyword evidence="2" id="KW-1185">Reference proteome</keyword>
<organism evidence="1 2">
    <name type="scientific">Tribolium castaneum</name>
    <name type="common">Red flour beetle</name>
    <dbReference type="NCBI Taxonomy" id="7070"/>
    <lineage>
        <taxon>Eukaryota</taxon>
        <taxon>Metazoa</taxon>
        <taxon>Ecdysozoa</taxon>
        <taxon>Arthropoda</taxon>
        <taxon>Hexapoda</taxon>
        <taxon>Insecta</taxon>
        <taxon>Pterygota</taxon>
        <taxon>Neoptera</taxon>
        <taxon>Endopterygota</taxon>
        <taxon>Coleoptera</taxon>
        <taxon>Polyphaga</taxon>
        <taxon>Cucujiformia</taxon>
        <taxon>Tenebrionidae</taxon>
        <taxon>Tenebrionidae incertae sedis</taxon>
        <taxon>Tribolium</taxon>
    </lineage>
</organism>
<gene>
    <name evidence="1" type="primary">AUGUSTUS-3.0.2_32625</name>
    <name evidence="1" type="ORF">TcasGA2_TC032625</name>
</gene>
<evidence type="ECO:0000313" key="2">
    <source>
        <dbReference type="Proteomes" id="UP000007266"/>
    </source>
</evidence>